<dbReference type="SUPFAM" id="SSF46785">
    <property type="entry name" value="Winged helix' DNA-binding domain"/>
    <property type="match status" value="1"/>
</dbReference>
<comment type="similarity">
    <text evidence="1">Belongs to the LysR transcriptional regulatory family.</text>
</comment>
<dbReference type="InterPro" id="IPR036390">
    <property type="entry name" value="WH_DNA-bd_sf"/>
</dbReference>
<dbReference type="Proteomes" id="UP000198939">
    <property type="component" value="Unassembled WGS sequence"/>
</dbReference>
<dbReference type="GO" id="GO:0003700">
    <property type="term" value="F:DNA-binding transcription factor activity"/>
    <property type="evidence" value="ECO:0007669"/>
    <property type="project" value="InterPro"/>
</dbReference>
<dbReference type="Pfam" id="PF00126">
    <property type="entry name" value="HTH_1"/>
    <property type="match status" value="1"/>
</dbReference>
<evidence type="ECO:0000313" key="7">
    <source>
        <dbReference type="EMBL" id="SEO96233.1"/>
    </source>
</evidence>
<sequence length="357" mass="38722">MEEFGRAAGAIRGPFCFADRGGTSRSETSLPGTSGVDFHFHIENKVPPIFSQREAMDLSSIEIFKAVASHCSVTKAAAAVGRAPSNVTTRIQQLEEDLAVALFSRDGKKMSLTREGSIFLSYATRLADLAEEARQAVRPLAVSGTLRVGTMESTAASRLPDVIRRFGSLWPDVSLQLTMGATRELMQSVLAEELDCALVARPPEASLDQARYGDLDLGRFDARRIYVEDLILVLPPKHPDVKAAADLRVGTLAVMEPGCTYRRMAEEWAQGVTPLRRLELASYHAILASIVAGNAFGAMPRSVFDLLRWPVDIVTAKIGAVETFLVHPKGERSDSFEAFHDVLIASRGRDGPSIPGG</sequence>
<dbReference type="AlphaFoldDB" id="A0A1H8U090"/>
<name>A0A1H8U090_9HYPH</name>
<dbReference type="EMBL" id="FNXB01000041">
    <property type="protein sequence ID" value="SEI16757.1"/>
    <property type="molecule type" value="Genomic_DNA"/>
</dbReference>
<dbReference type="Gene3D" id="1.10.10.10">
    <property type="entry name" value="Winged helix-like DNA-binding domain superfamily/Winged helix DNA-binding domain"/>
    <property type="match status" value="1"/>
</dbReference>
<dbReference type="PROSITE" id="PS50931">
    <property type="entry name" value="HTH_LYSR"/>
    <property type="match status" value="1"/>
</dbReference>
<reference evidence="7 9" key="3">
    <citation type="submission" date="2016-10" db="EMBL/GenBank/DDBJ databases">
        <authorList>
            <person name="Varghese N."/>
            <person name="Submissions S."/>
        </authorList>
    </citation>
    <scope>NUCLEOTIDE SEQUENCE [LARGE SCALE GENOMIC DNA]</scope>
    <source>
        <strain evidence="7 9">CGMCC 1.7071</strain>
    </source>
</reference>
<evidence type="ECO:0000313" key="8">
    <source>
        <dbReference type="Proteomes" id="UP000183063"/>
    </source>
</evidence>
<dbReference type="PANTHER" id="PTHR30126:SF40">
    <property type="entry name" value="HTH-TYPE TRANSCRIPTIONAL REGULATOR GLTR"/>
    <property type="match status" value="1"/>
</dbReference>
<dbReference type="InterPro" id="IPR000847">
    <property type="entry name" value="LysR_HTH_N"/>
</dbReference>
<dbReference type="SUPFAM" id="SSF53850">
    <property type="entry name" value="Periplasmic binding protein-like II"/>
    <property type="match status" value="1"/>
</dbReference>
<reference evidence="8" key="2">
    <citation type="submission" date="2016-10" db="EMBL/GenBank/DDBJ databases">
        <authorList>
            <person name="Wibberg D."/>
        </authorList>
    </citation>
    <scope>NUCLEOTIDE SEQUENCE [LARGE SCALE GENOMIC DNA]</scope>
</reference>
<dbReference type="Proteomes" id="UP000183063">
    <property type="component" value="Unassembled WGS sequence"/>
</dbReference>
<evidence type="ECO:0000256" key="4">
    <source>
        <dbReference type="ARBA" id="ARBA00023163"/>
    </source>
</evidence>
<evidence type="ECO:0000256" key="3">
    <source>
        <dbReference type="ARBA" id="ARBA00023125"/>
    </source>
</evidence>
<keyword evidence="9" id="KW-1185">Reference proteome</keyword>
<organism evidence="6 8">
    <name type="scientific">Rhizobium tibeticum</name>
    <dbReference type="NCBI Taxonomy" id="501024"/>
    <lineage>
        <taxon>Bacteria</taxon>
        <taxon>Pseudomonadati</taxon>
        <taxon>Pseudomonadota</taxon>
        <taxon>Alphaproteobacteria</taxon>
        <taxon>Hyphomicrobiales</taxon>
        <taxon>Rhizobiaceae</taxon>
        <taxon>Rhizobium/Agrobacterium group</taxon>
        <taxon>Rhizobium</taxon>
    </lineage>
</organism>
<evidence type="ECO:0000313" key="6">
    <source>
        <dbReference type="EMBL" id="SEI16757.1"/>
    </source>
</evidence>
<keyword evidence="3 7" id="KW-0238">DNA-binding</keyword>
<gene>
    <name evidence="6" type="primary">gltR_3</name>
    <name evidence="6" type="ORF">RTCCBAU85039_5496</name>
    <name evidence="7" type="ORF">SAMN05216228_103119</name>
</gene>
<dbReference type="InterPro" id="IPR036388">
    <property type="entry name" value="WH-like_DNA-bd_sf"/>
</dbReference>
<evidence type="ECO:0000313" key="9">
    <source>
        <dbReference type="Proteomes" id="UP000198939"/>
    </source>
</evidence>
<dbReference type="Pfam" id="PF03466">
    <property type="entry name" value="LysR_substrate"/>
    <property type="match status" value="1"/>
</dbReference>
<dbReference type="PANTHER" id="PTHR30126">
    <property type="entry name" value="HTH-TYPE TRANSCRIPTIONAL REGULATOR"/>
    <property type="match status" value="1"/>
</dbReference>
<dbReference type="Gene3D" id="3.40.190.10">
    <property type="entry name" value="Periplasmic binding protein-like II"/>
    <property type="match status" value="2"/>
</dbReference>
<proteinExistence type="inferred from homology"/>
<accession>A0A1H8U090</accession>
<dbReference type="InterPro" id="IPR005119">
    <property type="entry name" value="LysR_subst-bd"/>
</dbReference>
<evidence type="ECO:0000256" key="2">
    <source>
        <dbReference type="ARBA" id="ARBA00023015"/>
    </source>
</evidence>
<keyword evidence="2" id="KW-0805">Transcription regulation</keyword>
<reference evidence="6" key="1">
    <citation type="submission" date="2016-10" db="EMBL/GenBank/DDBJ databases">
        <authorList>
            <person name="de Groot N.N."/>
        </authorList>
    </citation>
    <scope>NUCLEOTIDE SEQUENCE [LARGE SCALE GENOMIC DNA]</scope>
    <source>
        <strain evidence="6">CCBAU85039</strain>
    </source>
</reference>
<evidence type="ECO:0000259" key="5">
    <source>
        <dbReference type="PROSITE" id="PS50931"/>
    </source>
</evidence>
<dbReference type="STRING" id="501024.RTCCBAU85039_5496"/>
<protein>
    <submittedName>
        <fullName evidence="7">DNA-binding transcriptional regulator, LysR family</fullName>
    </submittedName>
    <submittedName>
        <fullName evidence="6">HTH-type transcriptional regulator GltR</fullName>
    </submittedName>
</protein>
<dbReference type="GO" id="GO:0000976">
    <property type="term" value="F:transcription cis-regulatory region binding"/>
    <property type="evidence" value="ECO:0007669"/>
    <property type="project" value="TreeGrafter"/>
</dbReference>
<evidence type="ECO:0000256" key="1">
    <source>
        <dbReference type="ARBA" id="ARBA00009437"/>
    </source>
</evidence>
<dbReference type="EMBL" id="FOCV01000031">
    <property type="protein sequence ID" value="SEO96233.1"/>
    <property type="molecule type" value="Genomic_DNA"/>
</dbReference>
<feature type="domain" description="HTH lysR-type" evidence="5">
    <location>
        <begin position="56"/>
        <end position="113"/>
    </location>
</feature>
<keyword evidence="4" id="KW-0804">Transcription</keyword>